<organism evidence="2 3">
    <name type="scientific">Prosthecobacter debontii</name>
    <dbReference type="NCBI Taxonomy" id="48467"/>
    <lineage>
        <taxon>Bacteria</taxon>
        <taxon>Pseudomonadati</taxon>
        <taxon>Verrucomicrobiota</taxon>
        <taxon>Verrucomicrobiia</taxon>
        <taxon>Verrucomicrobiales</taxon>
        <taxon>Verrucomicrobiaceae</taxon>
        <taxon>Prosthecobacter</taxon>
    </lineage>
</organism>
<gene>
    <name evidence="2" type="ORF">SAMN02745166_03556</name>
</gene>
<dbReference type="RefSeq" id="WP_078814737.1">
    <property type="nucleotide sequence ID" value="NZ_FUYE01000013.1"/>
</dbReference>
<reference evidence="3" key="1">
    <citation type="submission" date="2017-02" db="EMBL/GenBank/DDBJ databases">
        <authorList>
            <person name="Varghese N."/>
            <person name="Submissions S."/>
        </authorList>
    </citation>
    <scope>NUCLEOTIDE SEQUENCE [LARGE SCALE GENOMIC DNA]</scope>
    <source>
        <strain evidence="3">ATCC 700200</strain>
    </source>
</reference>
<dbReference type="EMBL" id="FUYE01000013">
    <property type="protein sequence ID" value="SKB02145.1"/>
    <property type="molecule type" value="Genomic_DNA"/>
</dbReference>
<dbReference type="AlphaFoldDB" id="A0A1T4YLK0"/>
<keyword evidence="1" id="KW-0812">Transmembrane</keyword>
<keyword evidence="1" id="KW-0472">Membrane</keyword>
<sequence>MSNSKLFPNGEITGLRLEAFGLILVLVAAIWQCFFTDWFARNNQEWIAYTQESVNISSLAAIGNLGEALVIDSQEQRAKWRDDIKSIVSKGVEDTIHEREKRNALKSRQEHSFGIARAILAFVGAGLVVCGKCFIVSHKASMLATIPE</sequence>
<name>A0A1T4YLK0_9BACT</name>
<accession>A0A1T4YLK0</accession>
<evidence type="ECO:0000313" key="3">
    <source>
        <dbReference type="Proteomes" id="UP000190774"/>
    </source>
</evidence>
<dbReference type="Proteomes" id="UP000190774">
    <property type="component" value="Unassembled WGS sequence"/>
</dbReference>
<feature type="transmembrane region" description="Helical" evidence="1">
    <location>
        <begin position="115"/>
        <end position="137"/>
    </location>
</feature>
<proteinExistence type="predicted"/>
<feature type="transmembrane region" description="Helical" evidence="1">
    <location>
        <begin position="20"/>
        <end position="40"/>
    </location>
</feature>
<keyword evidence="3" id="KW-1185">Reference proteome</keyword>
<evidence type="ECO:0000313" key="2">
    <source>
        <dbReference type="EMBL" id="SKB02145.1"/>
    </source>
</evidence>
<protein>
    <submittedName>
        <fullName evidence="2">Uncharacterized protein</fullName>
    </submittedName>
</protein>
<keyword evidence="1" id="KW-1133">Transmembrane helix</keyword>
<evidence type="ECO:0000256" key="1">
    <source>
        <dbReference type="SAM" id="Phobius"/>
    </source>
</evidence>